<organism evidence="3 4">
    <name type="scientific">Shinella kummerowiae</name>
    <dbReference type="NCBI Taxonomy" id="417745"/>
    <lineage>
        <taxon>Bacteria</taxon>
        <taxon>Pseudomonadati</taxon>
        <taxon>Pseudomonadota</taxon>
        <taxon>Alphaproteobacteria</taxon>
        <taxon>Hyphomicrobiales</taxon>
        <taxon>Rhizobiaceae</taxon>
        <taxon>Shinella</taxon>
    </lineage>
</organism>
<evidence type="ECO:0000313" key="4">
    <source>
        <dbReference type="Proteomes" id="UP000435802"/>
    </source>
</evidence>
<gene>
    <name evidence="3" type="ORF">GR138_08070</name>
</gene>
<feature type="domain" description="Caspase family p20" evidence="2">
    <location>
        <begin position="56"/>
        <end position="184"/>
    </location>
</feature>
<dbReference type="InterPro" id="IPR029030">
    <property type="entry name" value="Caspase-like_dom_sf"/>
</dbReference>
<dbReference type="InterPro" id="IPR001309">
    <property type="entry name" value="Pept_C14_p20"/>
</dbReference>
<comment type="caution">
    <text evidence="3">The sequence shown here is derived from an EMBL/GenBank/DDBJ whole genome shotgun (WGS) entry which is preliminary data.</text>
</comment>
<reference evidence="3 4" key="1">
    <citation type="submission" date="2019-12" db="EMBL/GenBank/DDBJ databases">
        <title>Shinella kummerowiae sp. nov., a symbiotic bacterium isolated from root nodules of the herbal legume Kummerowia stipulacea.</title>
        <authorList>
            <person name="Gao J."/>
        </authorList>
    </citation>
    <scope>NUCLEOTIDE SEQUENCE [LARGE SCALE GENOMIC DNA]</scope>
    <source>
        <strain evidence="3 4">CCBAU 25048</strain>
    </source>
</reference>
<evidence type="ECO:0000256" key="1">
    <source>
        <dbReference type="SAM" id="SignalP"/>
    </source>
</evidence>
<dbReference type="Gene3D" id="3.40.50.1460">
    <property type="match status" value="1"/>
</dbReference>
<accession>A0A6N8S925</accession>
<keyword evidence="4" id="KW-1185">Reference proteome</keyword>
<dbReference type="PANTHER" id="PTHR22576:SF37">
    <property type="entry name" value="MUCOSA-ASSOCIATED LYMPHOID TISSUE LYMPHOMA TRANSLOCATION PROTEIN 1"/>
    <property type="match status" value="1"/>
</dbReference>
<dbReference type="Pfam" id="PF00656">
    <property type="entry name" value="Peptidase_C14"/>
    <property type="match status" value="1"/>
</dbReference>
<dbReference type="SUPFAM" id="SSF52129">
    <property type="entry name" value="Caspase-like"/>
    <property type="match status" value="1"/>
</dbReference>
<dbReference type="EMBL" id="WUMK01000003">
    <property type="protein sequence ID" value="MXN45141.1"/>
    <property type="molecule type" value="Genomic_DNA"/>
</dbReference>
<dbReference type="Gene3D" id="2.130.10.10">
    <property type="entry name" value="YVTN repeat-like/Quinoprotein amine dehydrogenase"/>
    <property type="match status" value="2"/>
</dbReference>
<dbReference type="GO" id="GO:0004197">
    <property type="term" value="F:cysteine-type endopeptidase activity"/>
    <property type="evidence" value="ECO:0007669"/>
    <property type="project" value="InterPro"/>
</dbReference>
<feature type="chain" id="PRO_5027097956" description="Caspase family p20 domain-containing protein" evidence="1">
    <location>
        <begin position="24"/>
        <end position="728"/>
    </location>
</feature>
<protein>
    <recommendedName>
        <fullName evidence="2">Caspase family p20 domain-containing protein</fullName>
    </recommendedName>
</protein>
<keyword evidence="1" id="KW-0732">Signal</keyword>
<dbReference type="SUPFAM" id="SSF82171">
    <property type="entry name" value="DPP6 N-terminal domain-like"/>
    <property type="match status" value="1"/>
</dbReference>
<dbReference type="RefSeq" id="WP_160858180.1">
    <property type="nucleotide sequence ID" value="NZ_WUMK01000003.1"/>
</dbReference>
<dbReference type="OrthoDB" id="9816009at2"/>
<evidence type="ECO:0000259" key="2">
    <source>
        <dbReference type="PROSITE" id="PS50208"/>
    </source>
</evidence>
<feature type="signal peptide" evidence="1">
    <location>
        <begin position="1"/>
        <end position="23"/>
    </location>
</feature>
<dbReference type="InterPro" id="IPR011600">
    <property type="entry name" value="Pept_C14_caspase"/>
</dbReference>
<dbReference type="InterPro" id="IPR015943">
    <property type="entry name" value="WD40/YVTN_repeat-like_dom_sf"/>
</dbReference>
<dbReference type="GO" id="GO:0006508">
    <property type="term" value="P:proteolysis"/>
    <property type="evidence" value="ECO:0007669"/>
    <property type="project" value="InterPro"/>
</dbReference>
<dbReference type="InterPro" id="IPR052039">
    <property type="entry name" value="Caspase-related_regulators"/>
</dbReference>
<dbReference type="Proteomes" id="UP000435802">
    <property type="component" value="Unassembled WGS sequence"/>
</dbReference>
<dbReference type="AlphaFoldDB" id="A0A6N8S925"/>
<name>A0A6N8S925_9HYPH</name>
<evidence type="ECO:0000313" key="3">
    <source>
        <dbReference type="EMBL" id="MXN45141.1"/>
    </source>
</evidence>
<sequence length="728" mass="76150">MLGKTLLACAMLTLGSGFSHTFAASLAATQEFPADACHEIAATGTRASGGASHGEAGKFALVIGNAAYSGGIPPLRNPANDAAAVTDVLQKLNFTVFLALDARGATIRDCVARMRAALSGDDIALVYYSGHGIQIDDRNYMVATDATASGVLSDAFVYIDEIIDGMKEKSASILVFLDACRNNPFAGEGNQGLSVSTGRGLDRGLTKVTPDTSGARKEARGIFVAYSTSPNATATDGEGDLSPFTAAFVKAVKTPGFSVQRALSEVSRSVGEATDWSQTPWIKSSLSAEILLNGVLTRDEALSVSQNHAAASKRLLATGDVQGAIVEAFRGLPQQIDETTATQYPSAYQALTAAARSSSIVLPVPANNIHVVIVNADGSRAVVASVDREYRGTGKGTLEIWDTTAKKVIGTLGDVGTAVPSAKFSSDGSRVAAYLGKGITKVSDAITGQTVATITLSADNLGPAHGAFNPPILVFSQDGSVLVTTLQKKGMALVQGWDVASGAKRFEFDLGSRCNDLVKIAGWALDRGFAVLNADGASLSFVCTNNSPKIGKAIVVGQWSLSQNSLIGSGVLPVEDEIYPMGFGFSPDGTRMTVQELDNGGSYQIIVLDTQTGQKIGNVTKGLYSSFSPEGDLYSVVHEGGAMIFSARNGDRVNEIADYAYTVPAAFRKFGEKFADYILLDNDMSTLTHDVWWRPPGGLTVAEAARSRLMAGQEAEANAGALAYNEIP</sequence>
<proteinExistence type="predicted"/>
<dbReference type="PROSITE" id="PS50208">
    <property type="entry name" value="CASPASE_P20"/>
    <property type="match status" value="1"/>
</dbReference>
<dbReference type="PANTHER" id="PTHR22576">
    <property type="entry name" value="MUCOSA ASSOCIATED LYMPHOID TISSUE LYMPHOMA TRANSLOCATION PROTEIN 1/PARACASPASE"/>
    <property type="match status" value="1"/>
</dbReference>